<feature type="transmembrane region" description="Helical" evidence="1">
    <location>
        <begin position="37"/>
        <end position="55"/>
    </location>
</feature>
<dbReference type="InterPro" id="IPR009936">
    <property type="entry name" value="DUF1468"/>
</dbReference>
<dbReference type="OrthoDB" id="5519430at2"/>
<dbReference type="Proteomes" id="UP000184932">
    <property type="component" value="Unassembled WGS sequence"/>
</dbReference>
<feature type="transmembrane region" description="Helical" evidence="1">
    <location>
        <begin position="111"/>
        <end position="137"/>
    </location>
</feature>
<dbReference type="RefSeq" id="WP_074256538.1">
    <property type="nucleotide sequence ID" value="NZ_FSRL01000001.1"/>
</dbReference>
<accession>A0A1N6GJ15</accession>
<evidence type="ECO:0000313" key="3">
    <source>
        <dbReference type="EMBL" id="SIO07525.1"/>
    </source>
</evidence>
<keyword evidence="4" id="KW-1185">Reference proteome</keyword>
<protein>
    <submittedName>
        <fullName evidence="3">Putative tricarboxylic transport membrane protein</fullName>
    </submittedName>
</protein>
<evidence type="ECO:0000256" key="1">
    <source>
        <dbReference type="SAM" id="Phobius"/>
    </source>
</evidence>
<reference evidence="4" key="1">
    <citation type="submission" date="2016-11" db="EMBL/GenBank/DDBJ databases">
        <authorList>
            <person name="Varghese N."/>
            <person name="Submissions S."/>
        </authorList>
    </citation>
    <scope>NUCLEOTIDE SEQUENCE [LARGE SCALE GENOMIC DNA]</scope>
    <source>
        <strain evidence="4">DSM 29440</strain>
    </source>
</reference>
<dbReference type="STRING" id="1217970.SAMN05444002_2532"/>
<keyword evidence="1" id="KW-0812">Transmembrane</keyword>
<feature type="domain" description="DUF1468" evidence="2">
    <location>
        <begin position="5"/>
        <end position="136"/>
    </location>
</feature>
<dbReference type="Pfam" id="PF07331">
    <property type="entry name" value="TctB"/>
    <property type="match status" value="1"/>
</dbReference>
<dbReference type="AlphaFoldDB" id="A0A1N6GJ15"/>
<feature type="transmembrane region" description="Helical" evidence="1">
    <location>
        <begin position="75"/>
        <end position="104"/>
    </location>
</feature>
<evidence type="ECO:0000313" key="4">
    <source>
        <dbReference type="Proteomes" id="UP000184932"/>
    </source>
</evidence>
<organism evidence="3 4">
    <name type="scientific">Vannielia litorea</name>
    <dbReference type="NCBI Taxonomy" id="1217970"/>
    <lineage>
        <taxon>Bacteria</taxon>
        <taxon>Pseudomonadati</taxon>
        <taxon>Pseudomonadota</taxon>
        <taxon>Alphaproteobacteria</taxon>
        <taxon>Rhodobacterales</taxon>
        <taxon>Paracoccaceae</taxon>
        <taxon>Vannielia</taxon>
    </lineage>
</organism>
<dbReference type="EMBL" id="FSRL01000001">
    <property type="protein sequence ID" value="SIO07525.1"/>
    <property type="molecule type" value="Genomic_DNA"/>
</dbReference>
<name>A0A1N6GJ15_9RHOB</name>
<sequence>MSDRIFGGFGLALAIFYIWAASIIKDSFMVDVVGPRAFPYIVGIILGLTSIWFILRPDDEPEWPILKDLAEILFAGAVMLVYCWALPEVGFVIATVFATAYLTWRLGTAPLWSLVTGVATSVGIYVTFHLILGLSLAKGPLGF</sequence>
<feature type="transmembrane region" description="Helical" evidence="1">
    <location>
        <begin position="6"/>
        <end position="25"/>
    </location>
</feature>
<keyword evidence="1" id="KW-1133">Transmembrane helix</keyword>
<proteinExistence type="predicted"/>
<keyword evidence="1" id="KW-0472">Membrane</keyword>
<gene>
    <name evidence="3" type="ORF">SAMN05444002_2532</name>
</gene>
<evidence type="ECO:0000259" key="2">
    <source>
        <dbReference type="Pfam" id="PF07331"/>
    </source>
</evidence>